<feature type="region of interest" description="Disordered" evidence="1">
    <location>
        <begin position="178"/>
        <end position="229"/>
    </location>
</feature>
<feature type="compositionally biased region" description="Polar residues" evidence="1">
    <location>
        <begin position="46"/>
        <end position="74"/>
    </location>
</feature>
<dbReference type="EMBL" id="QGMK01000373">
    <property type="protein sequence ID" value="TVY82087.1"/>
    <property type="molecule type" value="Genomic_DNA"/>
</dbReference>
<comment type="caution">
    <text evidence="2">The sequence shown here is derived from an EMBL/GenBank/DDBJ whole genome shotgun (WGS) entry which is preliminary data.</text>
</comment>
<reference evidence="2 3" key="1">
    <citation type="submission" date="2018-05" db="EMBL/GenBank/DDBJ databases">
        <title>Genome sequencing and assembly of the regulated plant pathogen Lachnellula willkommii and related sister species for the development of diagnostic species identification markers.</title>
        <authorList>
            <person name="Giroux E."/>
            <person name="Bilodeau G."/>
        </authorList>
    </citation>
    <scope>NUCLEOTIDE SEQUENCE [LARGE SCALE GENOMIC DNA]</scope>
    <source>
        <strain evidence="2 3">CBS 268.59</strain>
    </source>
</reference>
<keyword evidence="3" id="KW-1185">Reference proteome</keyword>
<dbReference type="AlphaFoldDB" id="A0A8T9CC68"/>
<evidence type="ECO:0000313" key="3">
    <source>
        <dbReference type="Proteomes" id="UP000469558"/>
    </source>
</evidence>
<dbReference type="Proteomes" id="UP000469558">
    <property type="component" value="Unassembled WGS sequence"/>
</dbReference>
<evidence type="ECO:0000256" key="1">
    <source>
        <dbReference type="SAM" id="MobiDB-lite"/>
    </source>
</evidence>
<gene>
    <name evidence="2" type="ORF">LSUE1_G004631</name>
</gene>
<accession>A0A8T9CC68</accession>
<proteinExistence type="predicted"/>
<organism evidence="2 3">
    <name type="scientific">Lachnellula suecica</name>
    <dbReference type="NCBI Taxonomy" id="602035"/>
    <lineage>
        <taxon>Eukaryota</taxon>
        <taxon>Fungi</taxon>
        <taxon>Dikarya</taxon>
        <taxon>Ascomycota</taxon>
        <taxon>Pezizomycotina</taxon>
        <taxon>Leotiomycetes</taxon>
        <taxon>Helotiales</taxon>
        <taxon>Lachnaceae</taxon>
        <taxon>Lachnellula</taxon>
    </lineage>
</organism>
<feature type="compositionally biased region" description="Basic and acidic residues" evidence="1">
    <location>
        <begin position="1"/>
        <end position="11"/>
    </location>
</feature>
<feature type="region of interest" description="Disordered" evidence="1">
    <location>
        <begin position="1"/>
        <end position="81"/>
    </location>
</feature>
<evidence type="ECO:0000313" key="2">
    <source>
        <dbReference type="EMBL" id="TVY82087.1"/>
    </source>
</evidence>
<feature type="compositionally biased region" description="Basic and acidic residues" evidence="1">
    <location>
        <begin position="184"/>
        <end position="194"/>
    </location>
</feature>
<protein>
    <submittedName>
        <fullName evidence="2">Uncharacterized protein</fullName>
    </submittedName>
</protein>
<dbReference type="OrthoDB" id="4156714at2759"/>
<name>A0A8T9CC68_9HELO</name>
<sequence>MEPDNPNHSRDSAAGQDQTAPQNTKRKSDVPEPAGRRTQKIIPGQRKQSTANGPARSNTVNNPVLPNSQKSTGSEPRLKDKLLEDLEASEGTDGMLLELESRQLGSKEQRAALDISEIPPQYQEGTIVYEDAVRRNTMSIQSTPPSHTAAGRIDERHVISTHESQGLLGKVTSRLFGSSPKALSKNEQHKERTSTHLPASQADHPPDEGHSTRGKSSPLQNKVIDRRQRYQDSLEAKEREWKDRERDLMAQLHQSETETRRAQDEYLVFIRKQQEASFSRMESARWLPKDEGKVIGDLDRLKKSMRNWAKLTSVKDMSFLQSLDRNDSAALMQSLARGVLLENGQLPQGLLTAPKSPMLLLNALLAYSVYTSFFRNPFFCFTKETGDSSLTSVPKEHWESIYRQAQKVRNDTSEGEKFMRRNTEALISRAAEQQSSVFLAGPARHFINSETQIDFASKLHSIFQEAATNTYMLWTRRTHMRCVTLGDLRDRRFDAESPCFEPDTLVRYDEHEGHLKGPPITVMVHPLLEVYGTDEGQDYDSGRVWTKGGVWLDSRMG</sequence>